<keyword evidence="3" id="KW-1185">Reference proteome</keyword>
<evidence type="ECO:0000313" key="3">
    <source>
        <dbReference type="Proteomes" id="UP000265020"/>
    </source>
</evidence>
<dbReference type="OMA" id="CSAKNEN"/>
<protein>
    <submittedName>
        <fullName evidence="2">Uncharacterized protein</fullName>
    </submittedName>
</protein>
<reference evidence="2" key="2">
    <citation type="submission" date="2025-09" db="UniProtKB">
        <authorList>
            <consortium name="Ensembl"/>
        </authorList>
    </citation>
    <scope>IDENTIFICATION</scope>
</reference>
<organism evidence="2 3">
    <name type="scientific">Cyprinodon variegatus</name>
    <name type="common">Sheepshead minnow</name>
    <dbReference type="NCBI Taxonomy" id="28743"/>
    <lineage>
        <taxon>Eukaryota</taxon>
        <taxon>Metazoa</taxon>
        <taxon>Chordata</taxon>
        <taxon>Craniata</taxon>
        <taxon>Vertebrata</taxon>
        <taxon>Euteleostomi</taxon>
        <taxon>Actinopterygii</taxon>
        <taxon>Neopterygii</taxon>
        <taxon>Teleostei</taxon>
        <taxon>Neoteleostei</taxon>
        <taxon>Acanthomorphata</taxon>
        <taxon>Ovalentaria</taxon>
        <taxon>Atherinomorphae</taxon>
        <taxon>Cyprinodontiformes</taxon>
        <taxon>Cyprinodontidae</taxon>
        <taxon>Cyprinodon</taxon>
    </lineage>
</organism>
<feature type="region of interest" description="Disordered" evidence="1">
    <location>
        <begin position="1"/>
        <end position="115"/>
    </location>
</feature>
<dbReference type="AlphaFoldDB" id="A0A3Q2GJ83"/>
<feature type="compositionally biased region" description="Basic and acidic residues" evidence="1">
    <location>
        <begin position="32"/>
        <end position="79"/>
    </location>
</feature>
<evidence type="ECO:0000256" key="1">
    <source>
        <dbReference type="SAM" id="MobiDB-lite"/>
    </source>
</evidence>
<sequence length="115" mass="12136">KDNSSEAAEDTGSSEKANAEGSSDEDEGTLVIDEKNEKGGTKRKAEESTEDSPKRPKDTEAEGDKSNTDAKLNDVDKTKATAPSSQSESKPEGQENAPPEAQLTAEKVKTCSTTC</sequence>
<accession>A0A3Q2GJ83</accession>
<dbReference type="Ensembl" id="ENSCVAT00000018147.1">
    <property type="protein sequence ID" value="ENSCVAP00000027270.1"/>
    <property type="gene ID" value="ENSCVAG00000013472.1"/>
</dbReference>
<dbReference type="STRING" id="28743.ENSCVAP00000027270"/>
<proteinExistence type="predicted"/>
<name>A0A3Q2GJ83_CYPVA</name>
<reference evidence="2" key="1">
    <citation type="submission" date="2025-08" db="UniProtKB">
        <authorList>
            <consortium name="Ensembl"/>
        </authorList>
    </citation>
    <scope>IDENTIFICATION</scope>
</reference>
<dbReference type="Proteomes" id="UP000265020">
    <property type="component" value="Unassembled WGS sequence"/>
</dbReference>
<dbReference type="GeneTree" id="ENSGT00940000177924"/>
<evidence type="ECO:0000313" key="2">
    <source>
        <dbReference type="Ensembl" id="ENSCVAP00000027270.1"/>
    </source>
</evidence>